<keyword evidence="1" id="KW-0812">Transmembrane</keyword>
<feature type="transmembrane region" description="Helical" evidence="1">
    <location>
        <begin position="36"/>
        <end position="55"/>
    </location>
</feature>
<evidence type="ECO:0000256" key="1">
    <source>
        <dbReference type="SAM" id="Phobius"/>
    </source>
</evidence>
<proteinExistence type="predicted"/>
<accession>A0A2W7U126</accession>
<organism evidence="3 4">
    <name type="scientific">Flavobacterium aquariorum</name>
    <dbReference type="NCBI Taxonomy" id="2217670"/>
    <lineage>
        <taxon>Bacteria</taxon>
        <taxon>Pseudomonadati</taxon>
        <taxon>Bacteroidota</taxon>
        <taxon>Flavobacteriia</taxon>
        <taxon>Flavobacteriales</taxon>
        <taxon>Flavobacteriaceae</taxon>
        <taxon>Flavobacterium</taxon>
    </lineage>
</organism>
<dbReference type="EMBL" id="QKXH01000002">
    <property type="protein sequence ID" value="PZX94840.1"/>
    <property type="molecule type" value="Genomic_DNA"/>
</dbReference>
<evidence type="ECO:0000259" key="2">
    <source>
        <dbReference type="Pfam" id="PF13239"/>
    </source>
</evidence>
<keyword evidence="1" id="KW-0472">Membrane</keyword>
<feature type="transmembrane region" description="Helical" evidence="1">
    <location>
        <begin position="75"/>
        <end position="95"/>
    </location>
</feature>
<dbReference type="RefSeq" id="WP_111408936.1">
    <property type="nucleotide sequence ID" value="NZ_QKXH01000002.1"/>
</dbReference>
<dbReference type="Pfam" id="PF13239">
    <property type="entry name" value="2TM"/>
    <property type="match status" value="1"/>
</dbReference>
<dbReference type="OrthoDB" id="1495672at2"/>
<dbReference type="InterPro" id="IPR025698">
    <property type="entry name" value="2TM_dom"/>
</dbReference>
<name>A0A2W7U126_9FLAO</name>
<sequence length="117" mass="14107">MGRYRKRLLENFQDENFNPDTRYELAYKRVKRIKGFYIHLLIYVLVNAFIIVSSFNRSVLGTEVFFRWETFSTALFWGIGLVAHGMSVFGRDLFFGADWEERKIKEFMDKDKSQKWE</sequence>
<evidence type="ECO:0000313" key="3">
    <source>
        <dbReference type="EMBL" id="PZX94840.1"/>
    </source>
</evidence>
<gene>
    <name evidence="3" type="ORF">DOS84_04605</name>
</gene>
<dbReference type="AlphaFoldDB" id="A0A2W7U126"/>
<protein>
    <recommendedName>
        <fullName evidence="2">2TM domain-containing protein</fullName>
    </recommendedName>
</protein>
<feature type="domain" description="2TM" evidence="2">
    <location>
        <begin position="26"/>
        <end position="109"/>
    </location>
</feature>
<dbReference type="Proteomes" id="UP000249177">
    <property type="component" value="Unassembled WGS sequence"/>
</dbReference>
<keyword evidence="4" id="KW-1185">Reference proteome</keyword>
<comment type="caution">
    <text evidence="3">The sequence shown here is derived from an EMBL/GenBank/DDBJ whole genome shotgun (WGS) entry which is preliminary data.</text>
</comment>
<keyword evidence="1" id="KW-1133">Transmembrane helix</keyword>
<reference evidence="3 4" key="1">
    <citation type="submission" date="2018-06" db="EMBL/GenBank/DDBJ databases">
        <title>Flavobacterium sp IMCC34762, genome.</title>
        <authorList>
            <person name="Joung Y."/>
            <person name="Cho J."/>
            <person name="Song J."/>
        </authorList>
    </citation>
    <scope>NUCLEOTIDE SEQUENCE [LARGE SCALE GENOMIC DNA]</scope>
    <source>
        <strain evidence="3 4">IMCC34762</strain>
    </source>
</reference>
<evidence type="ECO:0000313" key="4">
    <source>
        <dbReference type="Proteomes" id="UP000249177"/>
    </source>
</evidence>